<organism evidence="1 2">
    <name type="scientific">Methylomusa anaerophila</name>
    <dbReference type="NCBI Taxonomy" id="1930071"/>
    <lineage>
        <taxon>Bacteria</taxon>
        <taxon>Bacillati</taxon>
        <taxon>Bacillota</taxon>
        <taxon>Negativicutes</taxon>
        <taxon>Selenomonadales</taxon>
        <taxon>Sporomusaceae</taxon>
        <taxon>Methylomusa</taxon>
    </lineage>
</organism>
<proteinExistence type="predicted"/>
<dbReference type="InterPro" id="IPR023811">
    <property type="entry name" value="CHP04076"/>
</dbReference>
<evidence type="ECO:0000313" key="1">
    <source>
        <dbReference type="EMBL" id="BBB90953.1"/>
    </source>
</evidence>
<dbReference type="OrthoDB" id="5518200at2"/>
<keyword evidence="2" id="KW-1185">Reference proteome</keyword>
<dbReference type="KEGG" id="mana:MAMMFC1_01620"/>
<protein>
    <recommendedName>
        <fullName evidence="3">TIGR04076 family protein</fullName>
    </recommendedName>
</protein>
<name>A0A348AIQ5_9FIRM</name>
<dbReference type="AlphaFoldDB" id="A0A348AIQ5"/>
<evidence type="ECO:0008006" key="3">
    <source>
        <dbReference type="Google" id="ProtNLM"/>
    </source>
</evidence>
<dbReference type="RefSeq" id="WP_126307997.1">
    <property type="nucleotide sequence ID" value="NZ_AP018449.1"/>
</dbReference>
<accession>A0A348AIQ5</accession>
<evidence type="ECO:0000313" key="2">
    <source>
        <dbReference type="Proteomes" id="UP000276437"/>
    </source>
</evidence>
<gene>
    <name evidence="1" type="ORF">MAMMFC1_01620</name>
</gene>
<reference evidence="1 2" key="1">
    <citation type="journal article" date="2018" name="Int. J. Syst. Evol. Microbiol.">
        <title>Methylomusa anaerophila gen. nov., sp. nov., an anaerobic methanol-utilizing bacterium isolated from a microbial fuel cell.</title>
        <authorList>
            <person name="Amano N."/>
            <person name="Yamamuro A."/>
            <person name="Miyahara M."/>
            <person name="Kouzuma A."/>
            <person name="Abe T."/>
            <person name="Watanabe K."/>
        </authorList>
    </citation>
    <scope>NUCLEOTIDE SEQUENCE [LARGE SCALE GENOMIC DNA]</scope>
    <source>
        <strain evidence="1 2">MMFC1</strain>
    </source>
</reference>
<dbReference type="NCBIfam" id="TIGR04076">
    <property type="entry name" value="TIGR04076 family protein"/>
    <property type="match status" value="1"/>
</dbReference>
<sequence>MSEKEILVKVTSTRGTCQVGHKEGDVFKVSTADPGGLCGAAYHTVFPIIALLTWDGKIPRDDPDRINTCCPDVENLVTFEIVRQEVEE</sequence>
<dbReference type="Proteomes" id="UP000276437">
    <property type="component" value="Chromosome"/>
</dbReference>
<dbReference type="EMBL" id="AP018449">
    <property type="protein sequence ID" value="BBB90953.1"/>
    <property type="molecule type" value="Genomic_DNA"/>
</dbReference>